<reference evidence="2 3" key="1">
    <citation type="submission" date="2024-02" db="EMBL/GenBank/DDBJ databases">
        <authorList>
            <person name="Chen Y."/>
            <person name="Shah S."/>
            <person name="Dougan E. K."/>
            <person name="Thang M."/>
            <person name="Chan C."/>
        </authorList>
    </citation>
    <scope>NUCLEOTIDE SEQUENCE [LARGE SCALE GENOMIC DNA]</scope>
</reference>
<evidence type="ECO:0000313" key="1">
    <source>
        <dbReference type="EMBL" id="CAK9004706.1"/>
    </source>
</evidence>
<evidence type="ECO:0000313" key="3">
    <source>
        <dbReference type="Proteomes" id="UP001642484"/>
    </source>
</evidence>
<sequence length="476" mass="53139">MAGASSSSDGGYRIFDGEQEDSREYKRWKEASDEMSEIMTAVFNLRAAEGETLKTWVSRASELFDRCQRKTNVSFPEEARGWIILHRSGLNDEQKAVCLARSLGVLKREEIAKAMRSCYAEFVTPRRKSYAAGLIETDRGELTADHEEHDEAMQEVEQFLAEHQLAEEGEEPGDDEHYDESEVAEALAVTWRDKRKELNRLQKERKFKQEVMLADEQAVQSTESAKASMSMPEPADELPLDTRQVDEMKAVLRTLPSYRQASEGLQVPCDAISSQAIQEVMMVKEVVMDSAQTNLGLPQICATSSEFDSEFSFVEPTGGTMADSCKRRDEGTDENPFTKKSALSLDALDSVEGGGYTFKSLEKEFGSSPLTHREVVNTMDSTELPSLPAGVPDVATWGKTLIKFGQFGKQNMTYYELASSSESRCQGYTEWCKDHGKGAKGHLRDLVDYLSHYDAAHGVSQAPIIPGTSMKREFKA</sequence>
<keyword evidence="3" id="KW-1185">Reference proteome</keyword>
<gene>
    <name evidence="1" type="ORF">CCMP2556_LOCUS7781</name>
    <name evidence="2" type="ORF">CCMP2556_LOCUS8203</name>
</gene>
<protein>
    <submittedName>
        <fullName evidence="2">Uncharacterized protein</fullName>
    </submittedName>
</protein>
<dbReference type="EMBL" id="CAXAMN010003692">
    <property type="protein sequence ID" value="CAK9005792.1"/>
    <property type="molecule type" value="Genomic_DNA"/>
</dbReference>
<accession>A0ABP0IUN9</accession>
<proteinExistence type="predicted"/>
<dbReference type="Proteomes" id="UP001642484">
    <property type="component" value="Unassembled WGS sequence"/>
</dbReference>
<dbReference type="EMBL" id="CAXAMN010003448">
    <property type="protein sequence ID" value="CAK9004706.1"/>
    <property type="molecule type" value="Genomic_DNA"/>
</dbReference>
<comment type="caution">
    <text evidence="2">The sequence shown here is derived from an EMBL/GenBank/DDBJ whole genome shotgun (WGS) entry which is preliminary data.</text>
</comment>
<organism evidence="2 3">
    <name type="scientific">Durusdinium trenchii</name>
    <dbReference type="NCBI Taxonomy" id="1381693"/>
    <lineage>
        <taxon>Eukaryota</taxon>
        <taxon>Sar</taxon>
        <taxon>Alveolata</taxon>
        <taxon>Dinophyceae</taxon>
        <taxon>Suessiales</taxon>
        <taxon>Symbiodiniaceae</taxon>
        <taxon>Durusdinium</taxon>
    </lineage>
</organism>
<evidence type="ECO:0000313" key="2">
    <source>
        <dbReference type="EMBL" id="CAK9005792.1"/>
    </source>
</evidence>
<name>A0ABP0IUN9_9DINO</name>